<dbReference type="Proteomes" id="UP000054359">
    <property type="component" value="Unassembled WGS sequence"/>
</dbReference>
<dbReference type="OrthoDB" id="6370587at2759"/>
<dbReference type="AlphaFoldDB" id="A0A087UW46"/>
<evidence type="ECO:0000256" key="5">
    <source>
        <dbReference type="ARBA" id="ARBA00022842"/>
    </source>
</evidence>
<keyword evidence="3" id="KW-0479">Metal-binding</keyword>
<comment type="subcellular location">
    <subcellularLocation>
        <location evidence="1">Nucleus</location>
    </subcellularLocation>
</comment>
<dbReference type="EC" id="2.7.7.6" evidence="2"/>
<proteinExistence type="predicted"/>
<dbReference type="EMBL" id="KK121943">
    <property type="protein sequence ID" value="KFM81585.1"/>
    <property type="molecule type" value="Genomic_DNA"/>
</dbReference>
<dbReference type="GO" id="GO:0005634">
    <property type="term" value="C:nucleus"/>
    <property type="evidence" value="ECO:0007669"/>
    <property type="project" value="UniProtKB-SubCell"/>
</dbReference>
<dbReference type="PANTHER" id="PTHR48446:SF1">
    <property type="entry name" value="DNA-DIRECTED RNA POLYMERASE SUBUNIT BETA' N-TERMINAL SECTION"/>
    <property type="match status" value="1"/>
</dbReference>
<name>A0A087UW46_STEMI</name>
<feature type="non-terminal residue" evidence="9">
    <location>
        <position position="120"/>
    </location>
</feature>
<evidence type="ECO:0000256" key="4">
    <source>
        <dbReference type="ARBA" id="ARBA00022833"/>
    </source>
</evidence>
<keyword evidence="9" id="KW-0804">Transcription</keyword>
<keyword evidence="10" id="KW-1185">Reference proteome</keyword>
<reference evidence="9 10" key="1">
    <citation type="submission" date="2013-11" db="EMBL/GenBank/DDBJ databases">
        <title>Genome sequencing of Stegodyphus mimosarum.</title>
        <authorList>
            <person name="Bechsgaard J."/>
        </authorList>
    </citation>
    <scope>NUCLEOTIDE SEQUENCE [LARGE SCALE GENOMIC DNA]</scope>
</reference>
<gene>
    <name evidence="9" type="ORF">X975_21065</name>
</gene>
<keyword evidence="5" id="KW-0460">Magnesium</keyword>
<evidence type="ECO:0000256" key="2">
    <source>
        <dbReference type="ARBA" id="ARBA00012418"/>
    </source>
</evidence>
<dbReference type="GO" id="GO:0046872">
    <property type="term" value="F:metal ion binding"/>
    <property type="evidence" value="ECO:0007669"/>
    <property type="project" value="UniProtKB-KW"/>
</dbReference>
<dbReference type="SUPFAM" id="SSF64484">
    <property type="entry name" value="beta and beta-prime subunits of DNA dependent RNA-polymerase"/>
    <property type="match status" value="1"/>
</dbReference>
<dbReference type="GO" id="GO:0006351">
    <property type="term" value="P:DNA-templated transcription"/>
    <property type="evidence" value="ECO:0007669"/>
    <property type="project" value="InterPro"/>
</dbReference>
<evidence type="ECO:0000256" key="7">
    <source>
        <dbReference type="ARBA" id="ARBA00048552"/>
    </source>
</evidence>
<dbReference type="STRING" id="407821.A0A087UW46"/>
<evidence type="ECO:0000256" key="6">
    <source>
        <dbReference type="ARBA" id="ARBA00023242"/>
    </source>
</evidence>
<evidence type="ECO:0000259" key="8">
    <source>
        <dbReference type="Pfam" id="PF04998"/>
    </source>
</evidence>
<evidence type="ECO:0000256" key="1">
    <source>
        <dbReference type="ARBA" id="ARBA00004123"/>
    </source>
</evidence>
<accession>A0A087UW46</accession>
<dbReference type="FunFam" id="1.10.150.390:FF:000004">
    <property type="entry name" value="DNA-directed RNA polymerase subunit"/>
    <property type="match status" value="1"/>
</dbReference>
<protein>
    <recommendedName>
        <fullName evidence="2">DNA-directed RNA polymerase</fullName>
        <ecNumber evidence="2">2.7.7.6</ecNumber>
    </recommendedName>
</protein>
<organism evidence="9 10">
    <name type="scientific">Stegodyphus mimosarum</name>
    <name type="common">African social velvet spider</name>
    <dbReference type="NCBI Taxonomy" id="407821"/>
    <lineage>
        <taxon>Eukaryota</taxon>
        <taxon>Metazoa</taxon>
        <taxon>Ecdysozoa</taxon>
        <taxon>Arthropoda</taxon>
        <taxon>Chelicerata</taxon>
        <taxon>Arachnida</taxon>
        <taxon>Araneae</taxon>
        <taxon>Araneomorphae</taxon>
        <taxon>Entelegynae</taxon>
        <taxon>Eresoidea</taxon>
        <taxon>Eresidae</taxon>
        <taxon>Stegodyphus</taxon>
    </lineage>
</organism>
<dbReference type="InterPro" id="IPR007081">
    <property type="entry name" value="RNA_pol_Rpb1_5"/>
</dbReference>
<dbReference type="Pfam" id="PF04998">
    <property type="entry name" value="RNA_pol_Rpb1_5"/>
    <property type="match status" value="1"/>
</dbReference>
<dbReference type="GO" id="GO:0003677">
    <property type="term" value="F:DNA binding"/>
    <property type="evidence" value="ECO:0007669"/>
    <property type="project" value="InterPro"/>
</dbReference>
<comment type="catalytic activity">
    <reaction evidence="7">
        <text>RNA(n) + a ribonucleoside 5'-triphosphate = RNA(n+1) + diphosphate</text>
        <dbReference type="Rhea" id="RHEA:21248"/>
        <dbReference type="Rhea" id="RHEA-COMP:14527"/>
        <dbReference type="Rhea" id="RHEA-COMP:17342"/>
        <dbReference type="ChEBI" id="CHEBI:33019"/>
        <dbReference type="ChEBI" id="CHEBI:61557"/>
        <dbReference type="ChEBI" id="CHEBI:140395"/>
        <dbReference type="EC" id="2.7.7.6"/>
    </reaction>
</comment>
<evidence type="ECO:0000313" key="9">
    <source>
        <dbReference type="EMBL" id="KFM81585.1"/>
    </source>
</evidence>
<dbReference type="PANTHER" id="PTHR48446">
    <property type="entry name" value="DNA-DIRECTED RNA POLYMERASE SUBUNIT BETA' N-TERMINAL SECTION"/>
    <property type="match status" value="1"/>
</dbReference>
<evidence type="ECO:0000256" key="3">
    <source>
        <dbReference type="ARBA" id="ARBA00022723"/>
    </source>
</evidence>
<dbReference type="OMA" id="SLTADHM"/>
<evidence type="ECO:0000313" key="10">
    <source>
        <dbReference type="Proteomes" id="UP000054359"/>
    </source>
</evidence>
<feature type="domain" description="RNA polymerase Rpb1" evidence="8">
    <location>
        <begin position="1"/>
        <end position="41"/>
    </location>
</feature>
<dbReference type="Gene3D" id="1.10.150.390">
    <property type="match status" value="1"/>
</dbReference>
<dbReference type="GO" id="GO:0000428">
    <property type="term" value="C:DNA-directed RNA polymerase complex"/>
    <property type="evidence" value="ECO:0007669"/>
    <property type="project" value="UniProtKB-KW"/>
</dbReference>
<keyword evidence="9" id="KW-0240">DNA-directed RNA polymerase</keyword>
<dbReference type="InterPro" id="IPR015700">
    <property type="entry name" value="RPC1"/>
</dbReference>
<keyword evidence="6" id="KW-0539">Nucleus</keyword>
<sequence length="120" mass="13557">MKYHGIEIDRRHLTLLADLMTFKGEVHGITRYGLAKVKESALMLASFEKTADHLFDAAYYGQEDAITGVSESIILGNPMSMGTGFFKLLHKSSTDPLPQRKPLLFDTPEFHLQDYSFQMS</sequence>
<keyword evidence="4" id="KW-0862">Zinc</keyword>
<dbReference type="GO" id="GO:0003899">
    <property type="term" value="F:DNA-directed RNA polymerase activity"/>
    <property type="evidence" value="ECO:0007669"/>
    <property type="project" value="UniProtKB-EC"/>
</dbReference>